<dbReference type="SUPFAM" id="SSF57302">
    <property type="entry name" value="Snake toxin-like"/>
    <property type="match status" value="1"/>
</dbReference>
<gene>
    <name evidence="4" type="primary">PATE3</name>
</gene>
<proteinExistence type="predicted"/>
<dbReference type="InterPro" id="IPR045860">
    <property type="entry name" value="Snake_toxin-like_sf"/>
</dbReference>
<keyword evidence="1" id="KW-0732">Signal</keyword>
<dbReference type="RefSeq" id="XP_023589795.1">
    <property type="nucleotide sequence ID" value="XM_023734027.1"/>
</dbReference>
<protein>
    <submittedName>
        <fullName evidence="4">Prostate and testis expressed protein 3</fullName>
    </submittedName>
</protein>
<feature type="signal peptide" evidence="1">
    <location>
        <begin position="1"/>
        <end position="19"/>
    </location>
</feature>
<dbReference type="InterPro" id="IPR016054">
    <property type="entry name" value="LY6_UPA_recep-like"/>
</dbReference>
<evidence type="ECO:0000313" key="3">
    <source>
        <dbReference type="Proteomes" id="UP000248480"/>
    </source>
</evidence>
<evidence type="ECO:0000313" key="4">
    <source>
        <dbReference type="RefSeq" id="XP_023589795.1"/>
    </source>
</evidence>
<name>A0A2Y9R2Q1_TRIMA</name>
<keyword evidence="3" id="KW-1185">Reference proteome</keyword>
<reference evidence="4" key="1">
    <citation type="submission" date="2025-08" db="UniProtKB">
        <authorList>
            <consortium name="RefSeq"/>
        </authorList>
    </citation>
    <scope>IDENTIFICATION</scope>
</reference>
<dbReference type="AlphaFoldDB" id="A0A2Y9R2Q1"/>
<dbReference type="KEGG" id="tmu:111821093"/>
<organism evidence="3 4">
    <name type="scientific">Trichechus manatus latirostris</name>
    <name type="common">Florida manatee</name>
    <dbReference type="NCBI Taxonomy" id="127582"/>
    <lineage>
        <taxon>Eukaryota</taxon>
        <taxon>Metazoa</taxon>
        <taxon>Chordata</taxon>
        <taxon>Craniata</taxon>
        <taxon>Vertebrata</taxon>
        <taxon>Euteleostomi</taxon>
        <taxon>Mammalia</taxon>
        <taxon>Eutheria</taxon>
        <taxon>Afrotheria</taxon>
        <taxon>Sirenia</taxon>
        <taxon>Trichechidae</taxon>
        <taxon>Trichechus</taxon>
    </lineage>
</organism>
<dbReference type="InParanoid" id="A0A2Y9R2Q1"/>
<evidence type="ECO:0000259" key="2">
    <source>
        <dbReference type="Pfam" id="PF00021"/>
    </source>
</evidence>
<dbReference type="Pfam" id="PF00021">
    <property type="entry name" value="UPAR_LY6"/>
    <property type="match status" value="1"/>
</dbReference>
<accession>A0A2Y9R2Q1</accession>
<dbReference type="STRING" id="127582.A0A2Y9R2Q1"/>
<evidence type="ECO:0000256" key="1">
    <source>
        <dbReference type="SAM" id="SignalP"/>
    </source>
</evidence>
<feature type="chain" id="PRO_5016084680" evidence="1">
    <location>
        <begin position="20"/>
        <end position="97"/>
    </location>
</feature>
<dbReference type="CTD" id="100169851"/>
<dbReference type="GeneID" id="111821093"/>
<sequence length="97" mass="11108">MDKPVLLAFYLICVTVGTSLKCLTCHLRVKADRCRRGFGVCIAQDDEMCMSLKIYRGEELLVAYMECQKFCKAARVKRKGRIYVHSCCARNYCNGKI</sequence>
<feature type="domain" description="UPAR/Ly6" evidence="2">
    <location>
        <begin position="19"/>
        <end position="95"/>
    </location>
</feature>
<dbReference type="Proteomes" id="UP000248480">
    <property type="component" value="Unplaced"/>
</dbReference>
<dbReference type="FunCoup" id="A0A2Y9R2Q1">
    <property type="interactions" value="329"/>
</dbReference>
<dbReference type="CDD" id="cd23579">
    <property type="entry name" value="TFP_LU_ECD_PATE3"/>
    <property type="match status" value="1"/>
</dbReference>